<dbReference type="Proteomes" id="UP000077667">
    <property type="component" value="Chromosome"/>
</dbReference>
<organism evidence="8 9">
    <name type="scientific">Niabella ginsenosidivorans</name>
    <dbReference type="NCBI Taxonomy" id="1176587"/>
    <lineage>
        <taxon>Bacteria</taxon>
        <taxon>Pseudomonadati</taxon>
        <taxon>Bacteroidota</taxon>
        <taxon>Chitinophagia</taxon>
        <taxon>Chitinophagales</taxon>
        <taxon>Chitinophagaceae</taxon>
        <taxon>Niabella</taxon>
    </lineage>
</organism>
<name>A0A1A9I614_9BACT</name>
<dbReference type="GO" id="GO:0008234">
    <property type="term" value="F:cysteine-type peptidase activity"/>
    <property type="evidence" value="ECO:0007669"/>
    <property type="project" value="UniProtKB-KW"/>
</dbReference>
<dbReference type="Pfam" id="PF00877">
    <property type="entry name" value="NLPC_P60"/>
    <property type="match status" value="1"/>
</dbReference>
<gene>
    <name evidence="8" type="ORF">A8C56_14295</name>
</gene>
<dbReference type="SUPFAM" id="SSF54001">
    <property type="entry name" value="Cysteine proteinases"/>
    <property type="match status" value="1"/>
</dbReference>
<sequence length="247" mass="27085">MTGFSVMVLMASCSTTAKFFGSADKKNTNTASAAQQTPAAAKQAYMAQVTITPGNSKSDTRMERIERTIASSEVRDIKAVHAVVMPRTLPATELQKKYAAILNVLPNSISNELLATMDNWYGTRYVYGGTTKNGIDCSAFTREMYRGTYGIELPRTAREQYGRVRKISTTELREGDLVFFNTTGGVSHVGMYLGNNKFVHASTSRGVTISDLYETYYITHFIGAGRIDDADDYYAHSAAPSKIANSN</sequence>
<evidence type="ECO:0000313" key="8">
    <source>
        <dbReference type="EMBL" id="ANH81984.1"/>
    </source>
</evidence>
<evidence type="ECO:0000256" key="5">
    <source>
        <dbReference type="ARBA" id="ARBA00022807"/>
    </source>
</evidence>
<keyword evidence="2" id="KW-0645">Protease</keyword>
<feature type="chain" id="PRO_5008389911" description="NlpC/P60 domain-containing protein" evidence="6">
    <location>
        <begin position="18"/>
        <end position="247"/>
    </location>
</feature>
<evidence type="ECO:0000256" key="2">
    <source>
        <dbReference type="ARBA" id="ARBA00022670"/>
    </source>
</evidence>
<protein>
    <recommendedName>
        <fullName evidence="7">NlpC/P60 domain-containing protein</fullName>
    </recommendedName>
</protein>
<dbReference type="Gene3D" id="3.90.1720.10">
    <property type="entry name" value="endopeptidase domain like (from Nostoc punctiforme)"/>
    <property type="match status" value="1"/>
</dbReference>
<reference evidence="8 9" key="1">
    <citation type="submission" date="2016-05" db="EMBL/GenBank/DDBJ databases">
        <title>Niabella ginsenosidivorans BS26 whole genome sequencing.</title>
        <authorList>
            <person name="Im W.T."/>
            <person name="Siddiqi M.Z."/>
        </authorList>
    </citation>
    <scope>NUCLEOTIDE SEQUENCE [LARGE SCALE GENOMIC DNA]</scope>
    <source>
        <strain evidence="8 9">BS26</strain>
    </source>
</reference>
<keyword evidence="3 6" id="KW-0732">Signal</keyword>
<feature type="domain" description="NlpC/P60" evidence="7">
    <location>
        <begin position="107"/>
        <end position="228"/>
    </location>
</feature>
<keyword evidence="5" id="KW-0788">Thiol protease</keyword>
<dbReference type="PANTHER" id="PTHR47360">
    <property type="entry name" value="MUREIN DD-ENDOPEPTIDASE MEPS/MUREIN LD-CARBOXYPEPTIDASE"/>
    <property type="match status" value="1"/>
</dbReference>
<evidence type="ECO:0000256" key="4">
    <source>
        <dbReference type="ARBA" id="ARBA00022801"/>
    </source>
</evidence>
<evidence type="ECO:0000256" key="6">
    <source>
        <dbReference type="SAM" id="SignalP"/>
    </source>
</evidence>
<evidence type="ECO:0000256" key="1">
    <source>
        <dbReference type="ARBA" id="ARBA00007074"/>
    </source>
</evidence>
<dbReference type="InterPro" id="IPR000064">
    <property type="entry name" value="NLP_P60_dom"/>
</dbReference>
<keyword evidence="4" id="KW-0378">Hydrolase</keyword>
<accession>A0A1A9I614</accession>
<evidence type="ECO:0000259" key="7">
    <source>
        <dbReference type="PROSITE" id="PS51935"/>
    </source>
</evidence>
<dbReference type="STRING" id="1176587.A8C56_14295"/>
<dbReference type="KEGG" id="nia:A8C56_14295"/>
<dbReference type="InterPro" id="IPR052062">
    <property type="entry name" value="Murein_DD/LD_carboxypeptidase"/>
</dbReference>
<dbReference type="InterPro" id="IPR038765">
    <property type="entry name" value="Papain-like_cys_pep_sf"/>
</dbReference>
<evidence type="ECO:0000256" key="3">
    <source>
        <dbReference type="ARBA" id="ARBA00022729"/>
    </source>
</evidence>
<dbReference type="EMBL" id="CP015772">
    <property type="protein sequence ID" value="ANH81984.1"/>
    <property type="molecule type" value="Genomic_DNA"/>
</dbReference>
<feature type="signal peptide" evidence="6">
    <location>
        <begin position="1"/>
        <end position="17"/>
    </location>
</feature>
<evidence type="ECO:0000313" key="9">
    <source>
        <dbReference type="Proteomes" id="UP000077667"/>
    </source>
</evidence>
<keyword evidence="9" id="KW-1185">Reference proteome</keyword>
<proteinExistence type="inferred from homology"/>
<dbReference type="AlphaFoldDB" id="A0A1A9I614"/>
<dbReference type="OrthoDB" id="9807055at2"/>
<dbReference type="PROSITE" id="PS51935">
    <property type="entry name" value="NLPC_P60"/>
    <property type="match status" value="1"/>
</dbReference>
<comment type="similarity">
    <text evidence="1">Belongs to the peptidase C40 family.</text>
</comment>
<dbReference type="PANTHER" id="PTHR47360:SF1">
    <property type="entry name" value="ENDOPEPTIDASE NLPC-RELATED"/>
    <property type="match status" value="1"/>
</dbReference>
<dbReference type="GO" id="GO:0006508">
    <property type="term" value="P:proteolysis"/>
    <property type="evidence" value="ECO:0007669"/>
    <property type="project" value="UniProtKB-KW"/>
</dbReference>